<organism evidence="1 2">
    <name type="scientific">Winogradskyella aquimaris</name>
    <dbReference type="NCBI Taxonomy" id="864074"/>
    <lineage>
        <taxon>Bacteria</taxon>
        <taxon>Pseudomonadati</taxon>
        <taxon>Bacteroidota</taxon>
        <taxon>Flavobacteriia</taxon>
        <taxon>Flavobacteriales</taxon>
        <taxon>Flavobacteriaceae</taxon>
        <taxon>Winogradskyella</taxon>
    </lineage>
</organism>
<reference evidence="1 2" key="1">
    <citation type="submission" date="2023-11" db="EMBL/GenBank/DDBJ databases">
        <title>Winogradskyella pelagius sp. nov., isolated from coastal sediment.</title>
        <authorList>
            <person name="Li F."/>
        </authorList>
    </citation>
    <scope>NUCLEOTIDE SEQUENCE [LARGE SCALE GENOMIC DNA]</scope>
    <source>
        <strain evidence="1 2">KCTC 23502</strain>
    </source>
</reference>
<protein>
    <recommendedName>
        <fullName evidence="3">Gluconate 2-dehydrogenase subunit 3</fullName>
    </recommendedName>
</protein>
<comment type="caution">
    <text evidence="1">The sequence shown here is derived from an EMBL/GenBank/DDBJ whole genome shotgun (WGS) entry which is preliminary data.</text>
</comment>
<sequence length="169" mass="20373">MIIIILITQEKITPTSASQKNGKKKKSNPKLKSELNPELIYQLISHLDSFPNNNYEIDSLRFKELVNKKRILEIAKFHDIDWYFKKRFNSIEDIESLYKSIQSIKSFNKFIRKVFTNNYSYNPPDYSNYIQLTIFEKNNIRVINGYYPNPVRQPWLLEQKKMLRNQRQF</sequence>
<accession>A0ABU5ENZ5</accession>
<dbReference type="RefSeq" id="WP_320555609.1">
    <property type="nucleotide sequence ID" value="NZ_JAXDAE010000006.1"/>
</dbReference>
<name>A0ABU5ENZ5_9FLAO</name>
<dbReference type="EMBL" id="JAXDAE010000006">
    <property type="protein sequence ID" value="MDY2587240.1"/>
    <property type="molecule type" value="Genomic_DNA"/>
</dbReference>
<evidence type="ECO:0000313" key="1">
    <source>
        <dbReference type="EMBL" id="MDY2587240.1"/>
    </source>
</evidence>
<proteinExistence type="predicted"/>
<dbReference type="Proteomes" id="UP001285855">
    <property type="component" value="Unassembled WGS sequence"/>
</dbReference>
<gene>
    <name evidence="1" type="ORF">SNF14_07800</name>
</gene>
<keyword evidence="2" id="KW-1185">Reference proteome</keyword>
<evidence type="ECO:0000313" key="2">
    <source>
        <dbReference type="Proteomes" id="UP001285855"/>
    </source>
</evidence>
<evidence type="ECO:0008006" key="3">
    <source>
        <dbReference type="Google" id="ProtNLM"/>
    </source>
</evidence>